<proteinExistence type="inferred from homology"/>
<dbReference type="EMBL" id="CACVKT020005204">
    <property type="protein sequence ID" value="CAC5393592.1"/>
    <property type="molecule type" value="Genomic_DNA"/>
</dbReference>
<dbReference type="GO" id="GO:0005509">
    <property type="term" value="F:calcium ion binding"/>
    <property type="evidence" value="ECO:0007669"/>
    <property type="project" value="InterPro"/>
</dbReference>
<keyword evidence="3 8" id="KW-0378">Hydrolase</keyword>
<dbReference type="EC" id="3.6.1.6" evidence="8"/>
<feature type="transmembrane region" description="Helical" evidence="7">
    <location>
        <begin position="35"/>
        <end position="54"/>
    </location>
</feature>
<feature type="binding site" evidence="6">
    <location>
        <position position="327"/>
    </location>
    <ligand>
        <name>Ca(2+)</name>
        <dbReference type="ChEBI" id="CHEBI:29108"/>
    </ligand>
</feature>
<comment type="similarity">
    <text evidence="5">Belongs to the apyrase family.</text>
</comment>
<feature type="binding site" evidence="6">
    <location>
        <position position="197"/>
    </location>
    <ligand>
        <name>Ca(2+)</name>
        <dbReference type="ChEBI" id="CHEBI:29108"/>
    </ligand>
</feature>
<feature type="binding site" evidence="6">
    <location>
        <position position="151"/>
    </location>
    <ligand>
        <name>Ca(2+)</name>
        <dbReference type="ChEBI" id="CHEBI:29108"/>
    </ligand>
</feature>
<dbReference type="PANTHER" id="PTHR13023:SF3">
    <property type="entry name" value="SOLUBLE CALCIUM-ACTIVATED NUCLEOTIDASE 1"/>
    <property type="match status" value="1"/>
</dbReference>
<evidence type="ECO:0000256" key="3">
    <source>
        <dbReference type="ARBA" id="ARBA00022801"/>
    </source>
</evidence>
<reference evidence="8 9" key="1">
    <citation type="submission" date="2020-06" db="EMBL/GenBank/DDBJ databases">
        <authorList>
            <person name="Li R."/>
            <person name="Bekaert M."/>
        </authorList>
    </citation>
    <scope>NUCLEOTIDE SEQUENCE [LARGE SCALE GENOMIC DNA]</scope>
    <source>
        <strain evidence="9">wild</strain>
    </source>
</reference>
<keyword evidence="9" id="KW-1185">Reference proteome</keyword>
<keyword evidence="7" id="KW-1133">Transmembrane helix</keyword>
<dbReference type="Pfam" id="PF06079">
    <property type="entry name" value="Apyrase"/>
    <property type="match status" value="1"/>
</dbReference>
<gene>
    <name evidence="8" type="ORF">MCOR_28442</name>
</gene>
<dbReference type="Proteomes" id="UP000507470">
    <property type="component" value="Unassembled WGS sequence"/>
</dbReference>
<dbReference type="FunFam" id="2.120.10.100:FF:000001">
    <property type="entry name" value="Soluble calcium-activated nucleotidase 1"/>
    <property type="match status" value="1"/>
</dbReference>
<feature type="binding site" evidence="6">
    <location>
        <position position="150"/>
    </location>
    <ligand>
        <name>Ca(2+)</name>
        <dbReference type="ChEBI" id="CHEBI:29108"/>
    </ligand>
</feature>
<dbReference type="GO" id="GO:0004382">
    <property type="term" value="F:GDP phosphatase activity"/>
    <property type="evidence" value="ECO:0007669"/>
    <property type="project" value="TreeGrafter"/>
</dbReference>
<evidence type="ECO:0000256" key="5">
    <source>
        <dbReference type="ARBA" id="ARBA00025738"/>
    </source>
</evidence>
<evidence type="ECO:0000313" key="8">
    <source>
        <dbReference type="EMBL" id="CAC5393592.1"/>
    </source>
</evidence>
<dbReference type="OrthoDB" id="25028at2759"/>
<dbReference type="GO" id="GO:0045134">
    <property type="term" value="F:UDP phosphatase activity"/>
    <property type="evidence" value="ECO:0007669"/>
    <property type="project" value="TreeGrafter"/>
</dbReference>
<sequence>MLSSPSTVHDWMQAIRRPTPYRVGNAKLHLKTRTVAYFMLFTVAFLILIVNILPQNSSKEKCDCSVAYDNRYPLSKPYITDNGLTYKIAMVTDLDTESKSKKKENTWLSYLQTGNLTLASDHSKVTVVLDKKPVTLTSSLSQGGRGMELSELVVYNGNLYSVDDRTGIIYFIKNNAVYPWVLLVDGNGTSHKGFKCEWATVKHGRLYVGGLGKEWTSAEGKVLNTNPQWVKSIGPKGDVEHIDWKHVYNKIRKVSGYSYPGYMIHESGMWSDVHQRWFFLPRRASEQSYDETADESRATNILLSANEDFTDINFKYIGKKQLTKGYSSFRFIPWTDDKLIVALKSQEVSGKLASYMTVFTLAGEILLPDIKIGDVKYEGIEFV</sequence>
<evidence type="ECO:0000256" key="1">
    <source>
        <dbReference type="ARBA" id="ARBA00001913"/>
    </source>
</evidence>
<keyword evidence="7" id="KW-0812">Transmembrane</keyword>
<feature type="binding site" evidence="6">
    <location>
        <position position="266"/>
    </location>
    <ligand>
        <name>Ca(2+)</name>
        <dbReference type="ChEBI" id="CHEBI:29108"/>
    </ligand>
</feature>
<evidence type="ECO:0000256" key="2">
    <source>
        <dbReference type="ARBA" id="ARBA00022723"/>
    </source>
</evidence>
<dbReference type="SUPFAM" id="SSF101887">
    <property type="entry name" value="Apyrase"/>
    <property type="match status" value="1"/>
</dbReference>
<keyword evidence="4 6" id="KW-0106">Calcium</keyword>
<evidence type="ECO:0000256" key="6">
    <source>
        <dbReference type="PIRSR" id="PIRSR609283-1"/>
    </source>
</evidence>
<dbReference type="Gene3D" id="2.120.10.100">
    <property type="entry name" value="Apyrase"/>
    <property type="match status" value="1"/>
</dbReference>
<comment type="cofactor">
    <cofactor evidence="1 6">
        <name>Ca(2+)</name>
        <dbReference type="ChEBI" id="CHEBI:29108"/>
    </cofactor>
</comment>
<keyword evidence="7" id="KW-0472">Membrane</keyword>
<organism evidence="8 9">
    <name type="scientific">Mytilus coruscus</name>
    <name type="common">Sea mussel</name>
    <dbReference type="NCBI Taxonomy" id="42192"/>
    <lineage>
        <taxon>Eukaryota</taxon>
        <taxon>Metazoa</taxon>
        <taxon>Spiralia</taxon>
        <taxon>Lophotrochozoa</taxon>
        <taxon>Mollusca</taxon>
        <taxon>Bivalvia</taxon>
        <taxon>Autobranchia</taxon>
        <taxon>Pteriomorphia</taxon>
        <taxon>Mytilida</taxon>
        <taxon>Mytiloidea</taxon>
        <taxon>Mytilidae</taxon>
        <taxon>Mytilinae</taxon>
        <taxon>Mytilus</taxon>
    </lineage>
</organism>
<keyword evidence="2 6" id="KW-0479">Metal-binding</keyword>
<dbReference type="PANTHER" id="PTHR13023">
    <property type="entry name" value="APYRASE"/>
    <property type="match status" value="1"/>
</dbReference>
<name>A0A6J8CDS8_MYTCO</name>
<dbReference type="GO" id="GO:0030166">
    <property type="term" value="P:proteoglycan biosynthetic process"/>
    <property type="evidence" value="ECO:0007669"/>
    <property type="project" value="TreeGrafter"/>
</dbReference>
<dbReference type="InterPro" id="IPR009283">
    <property type="entry name" value="Apyrase"/>
</dbReference>
<accession>A0A6J8CDS8</accession>
<protein>
    <submittedName>
        <fullName evidence="8">CANT1</fullName>
        <ecNumber evidence="8">3.6.1.6</ecNumber>
    </submittedName>
</protein>
<evidence type="ECO:0000256" key="4">
    <source>
        <dbReference type="ARBA" id="ARBA00022837"/>
    </source>
</evidence>
<dbReference type="AlphaFoldDB" id="A0A6J8CDS8"/>
<feature type="binding site" evidence="6">
    <location>
        <position position="378"/>
    </location>
    <ligand>
        <name>Ca(2+)</name>
        <dbReference type="ChEBI" id="CHEBI:29108"/>
    </ligand>
</feature>
<dbReference type="InterPro" id="IPR036258">
    <property type="entry name" value="Apyrase_sf"/>
</dbReference>
<evidence type="ECO:0000256" key="7">
    <source>
        <dbReference type="SAM" id="Phobius"/>
    </source>
</evidence>
<evidence type="ECO:0000313" key="9">
    <source>
        <dbReference type="Proteomes" id="UP000507470"/>
    </source>
</evidence>